<dbReference type="Pfam" id="PF07690">
    <property type="entry name" value="MFS_1"/>
    <property type="match status" value="1"/>
</dbReference>
<evidence type="ECO:0000256" key="4">
    <source>
        <dbReference type="SAM" id="Phobius"/>
    </source>
</evidence>
<feature type="domain" description="Major facilitator superfamily (MFS) profile" evidence="5">
    <location>
        <begin position="23"/>
        <end position="407"/>
    </location>
</feature>
<reference evidence="6" key="1">
    <citation type="submission" date="2021-12" db="EMBL/GenBank/DDBJ databases">
        <title>Discovery of the Pendulisporaceae a myxobacterial family with distinct sporulation behavior and unique specialized metabolism.</title>
        <authorList>
            <person name="Garcia R."/>
            <person name="Popoff A."/>
            <person name="Bader C.D."/>
            <person name="Loehr J."/>
            <person name="Walesch S."/>
            <person name="Walt C."/>
            <person name="Boldt J."/>
            <person name="Bunk B."/>
            <person name="Haeckl F.J.F.P.J."/>
            <person name="Gunesch A.P."/>
            <person name="Birkelbach J."/>
            <person name="Nuebel U."/>
            <person name="Pietschmann T."/>
            <person name="Bach T."/>
            <person name="Mueller R."/>
        </authorList>
    </citation>
    <scope>NUCLEOTIDE SEQUENCE</scope>
    <source>
        <strain evidence="6">MSr11367</strain>
    </source>
</reference>
<feature type="transmembrane region" description="Helical" evidence="4">
    <location>
        <begin position="21"/>
        <end position="40"/>
    </location>
</feature>
<proteinExistence type="predicted"/>
<evidence type="ECO:0000259" key="5">
    <source>
        <dbReference type="PROSITE" id="PS50850"/>
    </source>
</evidence>
<sequence length="410" mass="42363">MSSRVSVAAVDEAAEPARNEPNLFALLAVSAGLIAANLYYNQPLLAGMADSFQVTPRAVGGIPTLTQLGYGLGMLLLVPLGDRFERSRLIVGMTAVASFALIGVALAPNLFWLTLGCLVLGLASMAPQLIVPYAAGAGPASQRGRAVGTVMGGLIVGILLSRAVSGFVGGHFGWRAMYGLAAAMMAVLAVVLRTRLPKQAPERPVPLATVYTSLATIVRTQPVLRLHAVIGALTFGSFSIFWTTLSFHLAAPPHHLGSDVVGLFSIVGVAGALAAPMAGRFADRHDPRIMNAAAMVVVVLSFVVFGLLGHSLVGIGLGVILLDVGVQANQISNQARVYALDPNLRNRLNTIYMSTYFAGGAAGSLLGSYAWTHGGWSSVSLAGGALGLAALVIFGAAALFGTRKRPATSP</sequence>
<feature type="transmembrane region" description="Helical" evidence="4">
    <location>
        <begin position="261"/>
        <end position="282"/>
    </location>
</feature>
<feature type="transmembrane region" description="Helical" evidence="4">
    <location>
        <begin position="113"/>
        <end position="134"/>
    </location>
</feature>
<dbReference type="PANTHER" id="PTHR42910">
    <property type="entry name" value="TRANSPORTER SCO4007-RELATED"/>
    <property type="match status" value="1"/>
</dbReference>
<dbReference type="InterPro" id="IPR011701">
    <property type="entry name" value="MFS"/>
</dbReference>
<name>A0ABZ2L4E1_9BACT</name>
<feature type="transmembrane region" description="Helical" evidence="4">
    <location>
        <begin position="60"/>
        <end position="77"/>
    </location>
</feature>
<evidence type="ECO:0000256" key="2">
    <source>
        <dbReference type="ARBA" id="ARBA00022989"/>
    </source>
</evidence>
<keyword evidence="2 4" id="KW-1133">Transmembrane helix</keyword>
<evidence type="ECO:0000256" key="3">
    <source>
        <dbReference type="ARBA" id="ARBA00023136"/>
    </source>
</evidence>
<feature type="transmembrane region" description="Helical" evidence="4">
    <location>
        <begin position="228"/>
        <end position="249"/>
    </location>
</feature>
<protein>
    <submittedName>
        <fullName evidence="6">MFS transporter</fullName>
    </submittedName>
</protein>
<feature type="transmembrane region" description="Helical" evidence="4">
    <location>
        <begin position="351"/>
        <end position="372"/>
    </location>
</feature>
<feature type="transmembrane region" description="Helical" evidence="4">
    <location>
        <begin position="289"/>
        <end position="308"/>
    </location>
</feature>
<feature type="transmembrane region" description="Helical" evidence="4">
    <location>
        <begin position="378"/>
        <end position="400"/>
    </location>
</feature>
<feature type="transmembrane region" description="Helical" evidence="4">
    <location>
        <begin position="146"/>
        <end position="164"/>
    </location>
</feature>
<dbReference type="SUPFAM" id="SSF103473">
    <property type="entry name" value="MFS general substrate transporter"/>
    <property type="match status" value="1"/>
</dbReference>
<dbReference type="Proteomes" id="UP001374803">
    <property type="component" value="Chromosome"/>
</dbReference>
<organism evidence="6 7">
    <name type="scientific">Pendulispora rubella</name>
    <dbReference type="NCBI Taxonomy" id="2741070"/>
    <lineage>
        <taxon>Bacteria</taxon>
        <taxon>Pseudomonadati</taxon>
        <taxon>Myxococcota</taxon>
        <taxon>Myxococcia</taxon>
        <taxon>Myxococcales</taxon>
        <taxon>Sorangiineae</taxon>
        <taxon>Pendulisporaceae</taxon>
        <taxon>Pendulispora</taxon>
    </lineage>
</organism>
<keyword evidence="1 4" id="KW-0812">Transmembrane</keyword>
<evidence type="ECO:0000313" key="7">
    <source>
        <dbReference type="Proteomes" id="UP001374803"/>
    </source>
</evidence>
<evidence type="ECO:0000313" key="6">
    <source>
        <dbReference type="EMBL" id="WXB05733.1"/>
    </source>
</evidence>
<gene>
    <name evidence="6" type="ORF">LVJ94_00445</name>
</gene>
<dbReference type="EMBL" id="CP089983">
    <property type="protein sequence ID" value="WXB05733.1"/>
    <property type="molecule type" value="Genomic_DNA"/>
</dbReference>
<dbReference type="PROSITE" id="PS50850">
    <property type="entry name" value="MFS"/>
    <property type="match status" value="1"/>
</dbReference>
<dbReference type="InterPro" id="IPR036259">
    <property type="entry name" value="MFS_trans_sf"/>
</dbReference>
<keyword evidence="7" id="KW-1185">Reference proteome</keyword>
<feature type="transmembrane region" description="Helical" evidence="4">
    <location>
        <begin position="176"/>
        <end position="194"/>
    </location>
</feature>
<dbReference type="Gene3D" id="1.20.1250.20">
    <property type="entry name" value="MFS general substrate transporter like domains"/>
    <property type="match status" value="1"/>
</dbReference>
<dbReference type="CDD" id="cd17324">
    <property type="entry name" value="MFS_NepI_like"/>
    <property type="match status" value="1"/>
</dbReference>
<dbReference type="InterPro" id="IPR020846">
    <property type="entry name" value="MFS_dom"/>
</dbReference>
<dbReference type="PANTHER" id="PTHR42910:SF1">
    <property type="entry name" value="MAJOR FACILITATOR SUPERFAMILY (MFS) PROFILE DOMAIN-CONTAINING PROTEIN"/>
    <property type="match status" value="1"/>
</dbReference>
<dbReference type="RefSeq" id="WP_394835379.1">
    <property type="nucleotide sequence ID" value="NZ_CP089983.1"/>
</dbReference>
<evidence type="ECO:0000256" key="1">
    <source>
        <dbReference type="ARBA" id="ARBA00022692"/>
    </source>
</evidence>
<keyword evidence="3 4" id="KW-0472">Membrane</keyword>
<feature type="transmembrane region" description="Helical" evidence="4">
    <location>
        <begin position="89"/>
        <end position="107"/>
    </location>
</feature>
<accession>A0ABZ2L4E1</accession>